<feature type="signal peptide" evidence="1">
    <location>
        <begin position="1"/>
        <end position="29"/>
    </location>
</feature>
<comment type="caution">
    <text evidence="2">The sequence shown here is derived from an EMBL/GenBank/DDBJ whole genome shotgun (WGS) entry which is preliminary data.</text>
</comment>
<keyword evidence="1" id="KW-0732">Signal</keyword>
<dbReference type="NCBIfam" id="NF038134">
    <property type="entry name" value="choice_anch_M"/>
    <property type="match status" value="1"/>
</dbReference>
<dbReference type="InterPro" id="IPR022435">
    <property type="entry name" value="Surface-anchored_actinobac"/>
</dbReference>
<organism evidence="2 3">
    <name type="scientific">Streptomyces johnsoniae</name>
    <dbReference type="NCBI Taxonomy" id="3075532"/>
    <lineage>
        <taxon>Bacteria</taxon>
        <taxon>Bacillati</taxon>
        <taxon>Actinomycetota</taxon>
        <taxon>Actinomycetes</taxon>
        <taxon>Kitasatosporales</taxon>
        <taxon>Streptomycetaceae</taxon>
        <taxon>Streptomyces</taxon>
    </lineage>
</organism>
<dbReference type="NCBIfam" id="TIGR03769">
    <property type="entry name" value="P_ac_wall_RPT"/>
    <property type="match status" value="1"/>
</dbReference>
<proteinExistence type="predicted"/>
<gene>
    <name evidence="2" type="ORF">RM779_28865</name>
</gene>
<evidence type="ECO:0000256" key="1">
    <source>
        <dbReference type="SAM" id="SignalP"/>
    </source>
</evidence>
<dbReference type="PROSITE" id="PS51257">
    <property type="entry name" value="PROKAR_LIPOPROTEIN"/>
    <property type="match status" value="1"/>
</dbReference>
<accession>A0ABU2SFB6</accession>
<dbReference type="RefSeq" id="WP_311620729.1">
    <property type="nucleotide sequence ID" value="NZ_JAVREV010000020.1"/>
</dbReference>
<dbReference type="Proteomes" id="UP001183615">
    <property type="component" value="Unassembled WGS sequence"/>
</dbReference>
<protein>
    <submittedName>
        <fullName evidence="2">Choice-of-anchor M domain-containing protein</fullName>
    </submittedName>
</protein>
<dbReference type="EMBL" id="JAVREV010000020">
    <property type="protein sequence ID" value="MDT0446579.1"/>
    <property type="molecule type" value="Genomic_DNA"/>
</dbReference>
<keyword evidence="3" id="KW-1185">Reference proteome</keyword>
<evidence type="ECO:0000313" key="2">
    <source>
        <dbReference type="EMBL" id="MDT0446579.1"/>
    </source>
</evidence>
<sequence length="216" mass="22030">MRVPRRALTVTGGIAAALSCASLATAAAAAPTVISRGHVDVVGVEVEDGAFQVHVHDEAGGAEHAPADVVLEALPGAAYTVPGGSCHAFLGSAGDTVHRLPQVQDADLLWAGLSAHIDAGVLENDTFTLSLDGVSGPGDFSVYQDGLCAADTRLFDSGDGIDASDTTELDAHSHLHANWAFTEPGTYTVSFTVSGSLADGTPLTSVTEDYTFSVLP</sequence>
<evidence type="ECO:0000313" key="3">
    <source>
        <dbReference type="Proteomes" id="UP001183615"/>
    </source>
</evidence>
<feature type="chain" id="PRO_5046943777" evidence="1">
    <location>
        <begin position="30"/>
        <end position="216"/>
    </location>
</feature>
<name>A0ABU2SFB6_9ACTN</name>
<reference evidence="3" key="1">
    <citation type="submission" date="2023-07" db="EMBL/GenBank/DDBJ databases">
        <title>30 novel species of actinomycetes from the DSMZ collection.</title>
        <authorList>
            <person name="Nouioui I."/>
        </authorList>
    </citation>
    <scope>NUCLEOTIDE SEQUENCE [LARGE SCALE GENOMIC DNA]</scope>
    <source>
        <strain evidence="3">DSM 41886</strain>
    </source>
</reference>